<dbReference type="PANTHER" id="PTHR10202">
    <property type="entry name" value="PRESENILIN"/>
    <property type="match status" value="1"/>
</dbReference>
<dbReference type="Gene3D" id="1.10.472.100">
    <property type="entry name" value="Presenilin"/>
    <property type="match status" value="1"/>
</dbReference>
<gene>
    <name evidence="13" type="ORF">PSIN1315_LOCUS6450</name>
</gene>
<keyword evidence="4 11" id="KW-0256">Endoplasmic reticulum</keyword>
<evidence type="ECO:0000256" key="9">
    <source>
        <dbReference type="ARBA" id="ARBA00053367"/>
    </source>
</evidence>
<protein>
    <recommendedName>
        <fullName evidence="11">Presenilin</fullName>
        <ecNumber evidence="11">3.4.23.-</ecNumber>
    </recommendedName>
</protein>
<dbReference type="GO" id="GO:0016485">
    <property type="term" value="P:protein processing"/>
    <property type="evidence" value="ECO:0007669"/>
    <property type="project" value="InterPro"/>
</dbReference>
<name>A0A7S3BMJ7_9VIRI</name>
<evidence type="ECO:0000256" key="6">
    <source>
        <dbReference type="ARBA" id="ARBA00022989"/>
    </source>
</evidence>
<evidence type="ECO:0000256" key="7">
    <source>
        <dbReference type="ARBA" id="ARBA00023034"/>
    </source>
</evidence>
<dbReference type="GO" id="GO:0007219">
    <property type="term" value="P:Notch signaling pathway"/>
    <property type="evidence" value="ECO:0007669"/>
    <property type="project" value="UniProtKB-KW"/>
</dbReference>
<dbReference type="GO" id="GO:0042500">
    <property type="term" value="F:aspartic endopeptidase activity, intramembrane cleaving"/>
    <property type="evidence" value="ECO:0007669"/>
    <property type="project" value="InterPro"/>
</dbReference>
<dbReference type="GO" id="GO:0006509">
    <property type="term" value="P:membrane protein ectodomain proteolysis"/>
    <property type="evidence" value="ECO:0007669"/>
    <property type="project" value="TreeGrafter"/>
</dbReference>
<evidence type="ECO:0000256" key="10">
    <source>
        <dbReference type="ARBA" id="ARBA00066080"/>
    </source>
</evidence>
<dbReference type="PRINTS" id="PR01072">
    <property type="entry name" value="PRESENILIN"/>
</dbReference>
<evidence type="ECO:0000256" key="5">
    <source>
        <dbReference type="ARBA" id="ARBA00022976"/>
    </source>
</evidence>
<keyword evidence="7 11" id="KW-0333">Golgi apparatus</keyword>
<keyword evidence="3 11" id="KW-0378">Hydrolase</keyword>
<dbReference type="InterPro" id="IPR006639">
    <property type="entry name" value="Preselin/SPP"/>
</dbReference>
<feature type="transmembrane region" description="Helical" evidence="11">
    <location>
        <begin position="121"/>
        <end position="143"/>
    </location>
</feature>
<accession>A0A7S3BMJ7</accession>
<keyword evidence="6 11" id="KW-1133">Transmembrane helix</keyword>
<dbReference type="AlphaFoldDB" id="A0A7S3BMJ7"/>
<dbReference type="InterPro" id="IPR042524">
    <property type="entry name" value="Presenilin_C"/>
</dbReference>
<evidence type="ECO:0000256" key="3">
    <source>
        <dbReference type="ARBA" id="ARBA00022801"/>
    </source>
</evidence>
<comment type="function">
    <text evidence="9">Probable catalytic subunit of the gamma-secretase complex, an endoprotease complex that catalyzes the intramembrane cleavage of integral membrane proteins such as Notch receptors. Requires the other members of the gamma-secretase complex to have a protease activity.</text>
</comment>
<evidence type="ECO:0000256" key="11">
    <source>
        <dbReference type="RuleBase" id="RU361148"/>
    </source>
</evidence>
<dbReference type="GO" id="GO:0070765">
    <property type="term" value="C:gamma-secretase complex"/>
    <property type="evidence" value="ECO:0007669"/>
    <property type="project" value="UniProtKB-ARBA"/>
</dbReference>
<comment type="domain">
    <text evidence="11">The PAL motif is required for normal active site conformation.</text>
</comment>
<dbReference type="SMART" id="SM00730">
    <property type="entry name" value="PSN"/>
    <property type="match status" value="1"/>
</dbReference>
<dbReference type="InterPro" id="IPR001108">
    <property type="entry name" value="Peptidase_A22A"/>
</dbReference>
<evidence type="ECO:0000256" key="1">
    <source>
        <dbReference type="ARBA" id="ARBA00008604"/>
    </source>
</evidence>
<feature type="compositionally biased region" description="Low complexity" evidence="12">
    <location>
        <begin position="307"/>
        <end position="319"/>
    </location>
</feature>
<keyword evidence="5 11" id="KW-0914">Notch signaling pathway</keyword>
<comment type="subcellular location">
    <subcellularLocation>
        <location evidence="11">Endoplasmic reticulum membrane</location>
        <topology evidence="11">Multi-pass membrane protein</topology>
    </subcellularLocation>
    <subcellularLocation>
        <location evidence="11">Golgi apparatus membrane</location>
        <topology evidence="11">Multi-pass membrane protein</topology>
    </subcellularLocation>
</comment>
<comment type="function">
    <text evidence="11">Probable subunit of the gamma-secretase complex, an endoprotease complex that catalyzes the intramembrane cleavage of integral membrane proteins such as Notch receptors.</text>
</comment>
<keyword evidence="8 11" id="KW-0472">Membrane</keyword>
<keyword evidence="11" id="KW-0645">Protease</keyword>
<dbReference type="GO" id="GO:0005789">
    <property type="term" value="C:endoplasmic reticulum membrane"/>
    <property type="evidence" value="ECO:0007669"/>
    <property type="project" value="UniProtKB-SubCell"/>
</dbReference>
<feature type="compositionally biased region" description="Basic and acidic residues" evidence="12">
    <location>
        <begin position="296"/>
        <end position="306"/>
    </location>
</feature>
<feature type="transmembrane region" description="Helical" evidence="11">
    <location>
        <begin position="395"/>
        <end position="415"/>
    </location>
</feature>
<feature type="transmembrane region" description="Helical" evidence="11">
    <location>
        <begin position="150"/>
        <end position="168"/>
    </location>
</feature>
<evidence type="ECO:0000256" key="4">
    <source>
        <dbReference type="ARBA" id="ARBA00022824"/>
    </source>
</evidence>
<evidence type="ECO:0000256" key="2">
    <source>
        <dbReference type="ARBA" id="ARBA00022692"/>
    </source>
</evidence>
<keyword evidence="2 11" id="KW-0812">Transmembrane</keyword>
<dbReference type="FunFam" id="1.10.472.100:FF:000003">
    <property type="entry name" value="Presenilin"/>
    <property type="match status" value="1"/>
</dbReference>
<dbReference type="EMBL" id="HBHY01010001">
    <property type="protein sequence ID" value="CAE0137527.1"/>
    <property type="molecule type" value="Transcribed_RNA"/>
</dbReference>
<reference evidence="13" key="1">
    <citation type="submission" date="2021-01" db="EMBL/GenBank/DDBJ databases">
        <authorList>
            <person name="Corre E."/>
            <person name="Pelletier E."/>
            <person name="Niang G."/>
            <person name="Scheremetjew M."/>
            <person name="Finn R."/>
            <person name="Kale V."/>
            <person name="Holt S."/>
            <person name="Cochrane G."/>
            <person name="Meng A."/>
            <person name="Brown T."/>
            <person name="Cohen L."/>
        </authorList>
    </citation>
    <scope>NUCLEOTIDE SEQUENCE</scope>
    <source>
        <strain evidence="13">RCC927</strain>
    </source>
</reference>
<proteinExistence type="inferred from homology"/>
<dbReference type="PANTHER" id="PTHR10202:SF13">
    <property type="entry name" value="PRESENILIN HOMOLOG"/>
    <property type="match status" value="1"/>
</dbReference>
<evidence type="ECO:0000313" key="13">
    <source>
        <dbReference type="EMBL" id="CAE0137527.1"/>
    </source>
</evidence>
<feature type="region of interest" description="Disordered" evidence="12">
    <location>
        <begin position="247"/>
        <end position="355"/>
    </location>
</feature>
<feature type="compositionally biased region" description="Pro residues" evidence="12">
    <location>
        <begin position="267"/>
        <end position="282"/>
    </location>
</feature>
<dbReference type="GO" id="GO:0044351">
    <property type="term" value="P:macropinocytosis"/>
    <property type="evidence" value="ECO:0007669"/>
    <property type="project" value="UniProtKB-ARBA"/>
</dbReference>
<organism evidence="13">
    <name type="scientific">Prasinoderma singulare</name>
    <dbReference type="NCBI Taxonomy" id="676789"/>
    <lineage>
        <taxon>Eukaryota</taxon>
        <taxon>Viridiplantae</taxon>
        <taxon>Prasinodermophyta</taxon>
        <taxon>Prasinodermophyceae</taxon>
        <taxon>Prasinodermales</taxon>
        <taxon>Prasinodermaceae</taxon>
        <taxon>Prasinoderma</taxon>
    </lineage>
</organism>
<comment type="subunit">
    <text evidence="10">Homodimer. Component of the gamma-secretase complex, a complex composed of a presenilin homodimer, nicastrin, aph1 and pen2.</text>
</comment>
<evidence type="ECO:0000256" key="12">
    <source>
        <dbReference type="SAM" id="MobiDB-lite"/>
    </source>
</evidence>
<feature type="transmembrane region" description="Helical" evidence="11">
    <location>
        <begin position="63"/>
        <end position="84"/>
    </location>
</feature>
<feature type="transmembrane region" description="Helical" evidence="11">
    <location>
        <begin position="91"/>
        <end position="115"/>
    </location>
</feature>
<feature type="compositionally biased region" description="Low complexity" evidence="12">
    <location>
        <begin position="332"/>
        <end position="342"/>
    </location>
</feature>
<feature type="transmembrane region" description="Helical" evidence="11">
    <location>
        <begin position="174"/>
        <end position="193"/>
    </location>
</feature>
<dbReference type="GO" id="GO:0000139">
    <property type="term" value="C:Golgi membrane"/>
    <property type="evidence" value="ECO:0007669"/>
    <property type="project" value="UniProtKB-SubCell"/>
</dbReference>
<dbReference type="EC" id="3.4.23.-" evidence="11"/>
<dbReference type="Pfam" id="PF01080">
    <property type="entry name" value="Presenilin"/>
    <property type="match status" value="1"/>
</dbReference>
<sequence>MDRVGEEISSVVVPVSICMALTVALVRYLMPHGARGSGAVGIASVYYHEDSGDSAGTKLEGSLINSLIFIGIIGAMTFVLFLMFKYRCTKVIYGYFGFAGFSIFAVLGGSVAVQVLLKANIAVDVITCGLVLYNFAVGGVLFTFYFPAPLLLKQGYLVLVGTIVAFWFSKIPEWTTWMLLAAMSLYDLCAVLAPGGPLKALVELAEEREEDIPALVYEARPTSSTRSLEELEEERARAAWRRRRREAAARETGEAESEAAGLAEVAQPPPPVLSADPPPSPPGEHADESGAGEEMPLLRDGDREGSDGLAPDALPAAAGREAEPTAGQQGRAAPTPSQQRASPPQPPPPGVDGALVDDDEAGLLLPDSIKLGLGDFIFYSVLVGRAAMYDMSTVAAAYLAIVAGLGATLLLLAVFQKALPALPISIAMGMLFYFVTRFLLEPFATSLAVSLVWV</sequence>
<feature type="transmembrane region" description="Helical" evidence="11">
    <location>
        <begin position="12"/>
        <end position="30"/>
    </location>
</feature>
<comment type="similarity">
    <text evidence="1 11">Belongs to the peptidase A22A family.</text>
</comment>
<evidence type="ECO:0000256" key="8">
    <source>
        <dbReference type="ARBA" id="ARBA00023136"/>
    </source>
</evidence>